<dbReference type="Gene3D" id="3.30.500.20">
    <property type="entry name" value="BH3703-like domains"/>
    <property type="match status" value="1"/>
</dbReference>
<sequence length="158" mass="19368">MEAQLGKIYQQIGETIVEMIPEEWEKVYLYAEVSEGFSYVYFYYYPVNHSSPVYFLDIPEKFHISDTEFDEIKHQLFEEFVKLWETFREHNQEPWTNLTLFLDSSGKLKIHFDYEDLSHASPRKRRIIWRYQYLGIVPENQRDRSFIDEYLKQKKEDI</sequence>
<evidence type="ECO:0000313" key="2">
    <source>
        <dbReference type="Proteomes" id="UP000633619"/>
    </source>
</evidence>
<dbReference type="Pfam" id="PF04634">
    <property type="entry name" value="YezG-like"/>
    <property type="match status" value="1"/>
</dbReference>
<dbReference type="SUPFAM" id="SSF160424">
    <property type="entry name" value="BH3703-like"/>
    <property type="match status" value="1"/>
</dbReference>
<protein>
    <submittedName>
        <fullName evidence="1">Antitoxin YezG family protein</fullName>
    </submittedName>
</protein>
<proteinExistence type="predicted"/>
<organism evidence="1 2">
    <name type="scientific">Thermoactinomyces intermedius</name>
    <dbReference type="NCBI Taxonomy" id="2024"/>
    <lineage>
        <taxon>Bacteria</taxon>
        <taxon>Bacillati</taxon>
        <taxon>Bacillota</taxon>
        <taxon>Bacilli</taxon>
        <taxon>Bacillales</taxon>
        <taxon>Thermoactinomycetaceae</taxon>
        <taxon>Thermoactinomyces</taxon>
    </lineage>
</organism>
<dbReference type="EMBL" id="JAECVW010000003">
    <property type="protein sequence ID" value="MBH8595227.1"/>
    <property type="molecule type" value="Genomic_DNA"/>
</dbReference>
<dbReference type="AlphaFoldDB" id="A0A8I1DER6"/>
<dbReference type="InterPro" id="IPR036170">
    <property type="entry name" value="YezG-like_sf"/>
</dbReference>
<keyword evidence="2" id="KW-1185">Reference proteome</keyword>
<comment type="caution">
    <text evidence="1">The sequence shown here is derived from an EMBL/GenBank/DDBJ whole genome shotgun (WGS) entry which is preliminary data.</text>
</comment>
<dbReference type="InterPro" id="IPR006728">
    <property type="entry name" value="YezG-like"/>
</dbReference>
<reference evidence="1 2" key="1">
    <citation type="submission" date="2020-12" db="EMBL/GenBank/DDBJ databases">
        <title>WGS of Thermoactinomyces spp.</title>
        <authorList>
            <person name="Cheng K."/>
        </authorList>
    </citation>
    <scope>NUCLEOTIDE SEQUENCE [LARGE SCALE GENOMIC DNA]</scope>
    <source>
        <strain evidence="2">CICC 10671\DSM 43846</strain>
    </source>
</reference>
<gene>
    <name evidence="1" type="ORF">I8U20_07775</name>
</gene>
<dbReference type="Proteomes" id="UP000633619">
    <property type="component" value="Unassembled WGS sequence"/>
</dbReference>
<name>A0A8I1DER6_THEIN</name>
<accession>A0A8I1DER6</accession>
<evidence type="ECO:0000313" key="1">
    <source>
        <dbReference type="EMBL" id="MBH8595227.1"/>
    </source>
</evidence>
<dbReference type="RefSeq" id="WP_037993051.1">
    <property type="nucleotide sequence ID" value="NZ_JACEIR010000002.1"/>
</dbReference>
<dbReference type="NCBIfam" id="TIGR01741">
    <property type="entry name" value="staph_tand_hypo"/>
    <property type="match status" value="1"/>
</dbReference>